<evidence type="ECO:0000256" key="1">
    <source>
        <dbReference type="SAM" id="Coils"/>
    </source>
</evidence>
<dbReference type="InterPro" id="IPR035965">
    <property type="entry name" value="PAS-like_dom_sf"/>
</dbReference>
<dbReference type="InterPro" id="IPR000014">
    <property type="entry name" value="PAS"/>
</dbReference>
<evidence type="ECO:0000313" key="4">
    <source>
        <dbReference type="EMBL" id="PLX17272.1"/>
    </source>
</evidence>
<dbReference type="Gene3D" id="3.30.450.20">
    <property type="entry name" value="PAS domain"/>
    <property type="match status" value="2"/>
</dbReference>
<dbReference type="AlphaFoldDB" id="A0A2N5ZF50"/>
<feature type="transmembrane region" description="Helical" evidence="2">
    <location>
        <begin position="6"/>
        <end position="23"/>
    </location>
</feature>
<keyword evidence="1" id="KW-0175">Coiled coil</keyword>
<dbReference type="SUPFAM" id="SSF55785">
    <property type="entry name" value="PYP-like sensor domain (PAS domain)"/>
    <property type="match status" value="2"/>
</dbReference>
<proteinExistence type="predicted"/>
<feature type="coiled-coil region" evidence="1">
    <location>
        <begin position="28"/>
        <end position="55"/>
    </location>
</feature>
<dbReference type="Pfam" id="PF13426">
    <property type="entry name" value="PAS_9"/>
    <property type="match status" value="1"/>
</dbReference>
<reference evidence="4 5" key="1">
    <citation type="submission" date="2017-11" db="EMBL/GenBank/DDBJ databases">
        <title>Genome-resolved metagenomics identifies genetic mobility, metabolic interactions, and unexpected diversity in perchlorate-reducing communities.</title>
        <authorList>
            <person name="Barnum T.P."/>
            <person name="Figueroa I.A."/>
            <person name="Carlstrom C.I."/>
            <person name="Lucas L.N."/>
            <person name="Engelbrektson A.L."/>
            <person name="Coates J.D."/>
        </authorList>
    </citation>
    <scope>NUCLEOTIDE SEQUENCE [LARGE SCALE GENOMIC DNA]</scope>
    <source>
        <strain evidence="4">BM706</strain>
    </source>
</reference>
<feature type="domain" description="PAS" evidence="3">
    <location>
        <begin position="70"/>
        <end position="163"/>
    </location>
</feature>
<comment type="caution">
    <text evidence="4">The sequence shown here is derived from an EMBL/GenBank/DDBJ whole genome shotgun (WGS) entry which is preliminary data.</text>
</comment>
<sequence>MKNNIINVFSILFLSIFAFYIYFSKKCEQRKDSLIKEYEDKLEDLNQKKDDEIFEKNELYRIAVESFDGYIYICSDDYIIKYMNEPFIKRTGRDATGEKCYKALHDLEKPCSFCVNDQVQKGETVRWETKSPKDNKWYYIVNTPLYRKDGSIWKYAFIIDVTEKKEINEILKKKELEYRQLIENQEDLIVRVDKEMSLKYCSKKFVKLFPDYSDFEEFIRPNFEKVKKDNSKHEKMIINQEIKKRNQRVFLNWKIIPMEKIEDYLIVGRDITQIKKAEQLKAEFLGNVSH</sequence>
<protein>
    <recommendedName>
        <fullName evidence="3">PAS domain-containing protein</fullName>
    </recommendedName>
</protein>
<accession>A0A2N5ZF50</accession>
<gene>
    <name evidence="4" type="ORF">C0601_07935</name>
</gene>
<evidence type="ECO:0000259" key="3">
    <source>
        <dbReference type="Pfam" id="PF13426"/>
    </source>
</evidence>
<keyword evidence="2" id="KW-0472">Membrane</keyword>
<organism evidence="4 5">
    <name type="scientific">Muiribacterium halophilum</name>
    <dbReference type="NCBI Taxonomy" id="2053465"/>
    <lineage>
        <taxon>Bacteria</taxon>
        <taxon>Candidatus Muiribacteriota</taxon>
        <taxon>Candidatus Muiribacteriia</taxon>
        <taxon>Candidatus Muiribacteriales</taxon>
        <taxon>Candidatus Muiribacteriaceae</taxon>
        <taxon>Candidatus Muiribacterium</taxon>
    </lineage>
</organism>
<evidence type="ECO:0000313" key="5">
    <source>
        <dbReference type="Proteomes" id="UP000234857"/>
    </source>
</evidence>
<feature type="coiled-coil region" evidence="1">
    <location>
        <begin position="164"/>
        <end position="191"/>
    </location>
</feature>
<name>A0A2N5ZF50_MUIH1</name>
<keyword evidence="2" id="KW-1133">Transmembrane helix</keyword>
<keyword evidence="2" id="KW-0812">Transmembrane</keyword>
<evidence type="ECO:0000256" key="2">
    <source>
        <dbReference type="SAM" id="Phobius"/>
    </source>
</evidence>
<dbReference type="Proteomes" id="UP000234857">
    <property type="component" value="Unassembled WGS sequence"/>
</dbReference>
<dbReference type="EMBL" id="PKTG01000091">
    <property type="protein sequence ID" value="PLX17272.1"/>
    <property type="molecule type" value="Genomic_DNA"/>
</dbReference>